<dbReference type="RefSeq" id="WP_170829956.1">
    <property type="nucleotide sequence ID" value="NZ_FMYP01000002.1"/>
</dbReference>
<dbReference type="STRING" id="1640674.SAMN05216323_100267"/>
<reference evidence="2 3" key="1">
    <citation type="submission" date="2016-09" db="EMBL/GenBank/DDBJ databases">
        <authorList>
            <person name="Capua I."/>
            <person name="De Benedictis P."/>
            <person name="Joannis T."/>
            <person name="Lombin L.H."/>
            <person name="Cattoli G."/>
        </authorList>
    </citation>
    <scope>NUCLEOTIDE SEQUENCE [LARGE SCALE GENOMIC DNA]</scope>
    <source>
        <strain evidence="2 3">A7P-90m</strain>
    </source>
</reference>
<keyword evidence="1" id="KW-0472">Membrane</keyword>
<gene>
    <name evidence="2" type="ORF">SAMN05216323_100267</name>
</gene>
<feature type="transmembrane region" description="Helical" evidence="1">
    <location>
        <begin position="105"/>
        <end position="121"/>
    </location>
</feature>
<feature type="transmembrane region" description="Helical" evidence="1">
    <location>
        <begin position="78"/>
        <end position="93"/>
    </location>
</feature>
<keyword evidence="1" id="KW-1133">Transmembrane helix</keyword>
<name>A0A1G6GMN6_9BACT</name>
<feature type="transmembrane region" description="Helical" evidence="1">
    <location>
        <begin position="55"/>
        <end position="72"/>
    </location>
</feature>
<evidence type="ECO:0000313" key="2">
    <source>
        <dbReference type="EMBL" id="SDB83218.1"/>
    </source>
</evidence>
<evidence type="ECO:0008006" key="4">
    <source>
        <dbReference type="Google" id="ProtNLM"/>
    </source>
</evidence>
<evidence type="ECO:0000313" key="3">
    <source>
        <dbReference type="Proteomes" id="UP000199452"/>
    </source>
</evidence>
<sequence>METLLSMVLPTELFGIKLFEFNDFYTLLIKLAITLTMLIVVIRYMYYPTNRRQDYFFTFFIIGFLTFLMSYLLSSVKLQLGFALGLFAVFGIIRYRTNPIPIREMTYLFLVIALSLINAIANKKVSYAELLFSNVAILCVTYTLETIWRNSHENQKEVIYEKINLIHPEKRGELLEDLRNRTGLNVVRVSIGNIDFMRDIAKITIFYDGNEQQHIQEESGADQDDD</sequence>
<keyword evidence="3" id="KW-1185">Reference proteome</keyword>
<feature type="transmembrane region" description="Helical" evidence="1">
    <location>
        <begin position="24"/>
        <end position="46"/>
    </location>
</feature>
<dbReference type="AlphaFoldDB" id="A0A1G6GMN6"/>
<dbReference type="Proteomes" id="UP000199452">
    <property type="component" value="Unassembled WGS sequence"/>
</dbReference>
<dbReference type="InterPro" id="IPR032531">
    <property type="entry name" value="DUF4956"/>
</dbReference>
<dbReference type="Pfam" id="PF16316">
    <property type="entry name" value="DUF4956"/>
    <property type="match status" value="1"/>
</dbReference>
<organism evidence="2 3">
    <name type="scientific">Williamwhitmania taraxaci</name>
    <dbReference type="NCBI Taxonomy" id="1640674"/>
    <lineage>
        <taxon>Bacteria</taxon>
        <taxon>Pseudomonadati</taxon>
        <taxon>Bacteroidota</taxon>
        <taxon>Bacteroidia</taxon>
        <taxon>Bacteroidales</taxon>
        <taxon>Williamwhitmaniaceae</taxon>
        <taxon>Williamwhitmania</taxon>
    </lineage>
</organism>
<proteinExistence type="predicted"/>
<keyword evidence="1" id="KW-0812">Transmembrane</keyword>
<evidence type="ECO:0000256" key="1">
    <source>
        <dbReference type="SAM" id="Phobius"/>
    </source>
</evidence>
<accession>A0A1G6GMN6</accession>
<dbReference type="EMBL" id="FMYP01000002">
    <property type="protein sequence ID" value="SDB83218.1"/>
    <property type="molecule type" value="Genomic_DNA"/>
</dbReference>
<protein>
    <recommendedName>
        <fullName evidence="4">DUF4956 domain-containing protein</fullName>
    </recommendedName>
</protein>